<name>A0A1X9N568_9GAMM</name>
<sequence>MIAGLLFFHLSEAAGLSLKGWAYDFYNPQITQNKYRSLFKLDQNSPYQNIRITATYNTDMLFERCDKEPFDFIHIPENTGFELIARCHYRAVLQSIEKPTIYTLNDLGTAPLEKIKTIGVVKNSPASQFIATEMGKLDKQWQVIEFDNGGSLISALFNQKIDALVGIPGFIDSIDQKFSNKVTTAYSFNMTKRTLILIPERLSSEKSQFIIRSIIKNQNTIYINQFSPYQAEIHH</sequence>
<gene>
    <name evidence="1" type="ORF">BST96_01400</name>
</gene>
<dbReference type="STRING" id="716816.BST96_01400"/>
<evidence type="ECO:0000313" key="1">
    <source>
        <dbReference type="EMBL" id="ARN72876.1"/>
    </source>
</evidence>
<protein>
    <submittedName>
        <fullName evidence="1">Uncharacterized protein</fullName>
    </submittedName>
</protein>
<dbReference type="EMBL" id="CP019343">
    <property type="protein sequence ID" value="ARN72876.1"/>
    <property type="molecule type" value="Genomic_DNA"/>
</dbReference>
<dbReference type="SUPFAM" id="SSF53850">
    <property type="entry name" value="Periplasmic binding protein-like II"/>
    <property type="match status" value="1"/>
</dbReference>
<dbReference type="KEGG" id="osg:BST96_01400"/>
<dbReference type="Proteomes" id="UP000193450">
    <property type="component" value="Chromosome"/>
</dbReference>
<accession>A0A1X9N568</accession>
<keyword evidence="2" id="KW-1185">Reference proteome</keyword>
<organism evidence="1 2">
    <name type="scientific">Oceanicoccus sagamiensis</name>
    <dbReference type="NCBI Taxonomy" id="716816"/>
    <lineage>
        <taxon>Bacteria</taxon>
        <taxon>Pseudomonadati</taxon>
        <taxon>Pseudomonadota</taxon>
        <taxon>Gammaproteobacteria</taxon>
        <taxon>Cellvibrionales</taxon>
        <taxon>Spongiibacteraceae</taxon>
        <taxon>Oceanicoccus</taxon>
    </lineage>
</organism>
<proteinExistence type="predicted"/>
<dbReference type="AlphaFoldDB" id="A0A1X9N568"/>
<evidence type="ECO:0000313" key="2">
    <source>
        <dbReference type="Proteomes" id="UP000193450"/>
    </source>
</evidence>
<reference evidence="1 2" key="1">
    <citation type="submission" date="2016-11" db="EMBL/GenBank/DDBJ databases">
        <title>Trade-off between light-utilization and light-protection in marine flavobacteria.</title>
        <authorList>
            <person name="Kumagai Y."/>
        </authorList>
    </citation>
    <scope>NUCLEOTIDE SEQUENCE [LARGE SCALE GENOMIC DNA]</scope>
    <source>
        <strain evidence="1 2">NBRC 107125</strain>
    </source>
</reference>